<feature type="signal peptide" evidence="1">
    <location>
        <begin position="1"/>
        <end position="19"/>
    </location>
</feature>
<evidence type="ECO:0000313" key="2">
    <source>
        <dbReference type="EMBL" id="SFN79969.1"/>
    </source>
</evidence>
<organism evidence="2 3">
    <name type="scientific">Chryseobacterium oleae</name>
    <dbReference type="NCBI Taxonomy" id="491207"/>
    <lineage>
        <taxon>Bacteria</taxon>
        <taxon>Pseudomonadati</taxon>
        <taxon>Bacteroidota</taxon>
        <taxon>Flavobacteriia</taxon>
        <taxon>Flavobacteriales</taxon>
        <taxon>Weeksellaceae</taxon>
        <taxon>Chryseobacterium group</taxon>
        <taxon>Chryseobacterium</taxon>
    </lineage>
</organism>
<proteinExistence type="predicted"/>
<feature type="chain" id="PRO_5011716686" evidence="1">
    <location>
        <begin position="20"/>
        <end position="246"/>
    </location>
</feature>
<gene>
    <name evidence="2" type="ORF">SAMN05421594_4284</name>
</gene>
<dbReference type="PROSITE" id="PS51257">
    <property type="entry name" value="PROKAR_LIPOPROTEIN"/>
    <property type="match status" value="1"/>
</dbReference>
<name>A0A1I5BYW2_CHROL</name>
<evidence type="ECO:0000256" key="1">
    <source>
        <dbReference type="SAM" id="SignalP"/>
    </source>
</evidence>
<dbReference type="EMBL" id="FOVD01000008">
    <property type="protein sequence ID" value="SFN79969.1"/>
    <property type="molecule type" value="Genomic_DNA"/>
</dbReference>
<evidence type="ECO:0000313" key="3">
    <source>
        <dbReference type="Proteomes" id="UP000198769"/>
    </source>
</evidence>
<sequence length="246" mass="27448">MNKFIALLFFTLLVSCADSSVMQPFDKSQKPAQVTIKGYSKPDILQLRLNGTPVSINGSTSYTNKIETRIDFVLDEGETDRLGIYNNETGAEVAHYNMTYNNIDDYKTLNFFNLPGIFLQASAVKPQVNLGKVGFEFIFPNLGEYSGTPLAHVKGILRRENGVVLAEFDNIGKKSFTEVKIYNYFSNTAPVYLELYQSGTTTPYVGSEIIKVKIKQDMGANLIVIQEKMENGVFTVKGDIDVADYL</sequence>
<accession>A0A1I5BYW2</accession>
<dbReference type="RefSeq" id="WP_228430912.1">
    <property type="nucleotide sequence ID" value="NZ_FOVD01000008.1"/>
</dbReference>
<dbReference type="Proteomes" id="UP000198769">
    <property type="component" value="Unassembled WGS sequence"/>
</dbReference>
<keyword evidence="1" id="KW-0732">Signal</keyword>
<protein>
    <submittedName>
        <fullName evidence="2">Uncharacterized protein</fullName>
    </submittedName>
</protein>
<keyword evidence="3" id="KW-1185">Reference proteome</keyword>
<dbReference type="AlphaFoldDB" id="A0A1I5BYW2"/>
<reference evidence="3" key="1">
    <citation type="submission" date="2016-10" db="EMBL/GenBank/DDBJ databases">
        <authorList>
            <person name="Varghese N."/>
            <person name="Submissions S."/>
        </authorList>
    </citation>
    <scope>NUCLEOTIDE SEQUENCE [LARGE SCALE GENOMIC DNA]</scope>
    <source>
        <strain evidence="3">DSM 25575</strain>
    </source>
</reference>